<evidence type="ECO:0000256" key="5">
    <source>
        <dbReference type="ARBA" id="ARBA00023212"/>
    </source>
</evidence>
<evidence type="ECO:0000256" key="3">
    <source>
        <dbReference type="ARBA" id="ARBA00022490"/>
    </source>
</evidence>
<dbReference type="Pfam" id="PF17681">
    <property type="entry name" value="GCP_N_terminal"/>
    <property type="match status" value="1"/>
</dbReference>
<dbReference type="EMBL" id="JYDV01000019">
    <property type="protein sequence ID" value="KRZ41570.1"/>
    <property type="molecule type" value="Genomic_DNA"/>
</dbReference>
<dbReference type="GO" id="GO:0000278">
    <property type="term" value="P:mitotic cell cycle"/>
    <property type="evidence" value="ECO:0007669"/>
    <property type="project" value="TreeGrafter"/>
</dbReference>
<sequence>MVTVGAYVSRVGLPRELIIQSTRAQKLTSKNTRFTVPTPTRHSHIQKIDQQYNIYLQIPGPSPIHHRSFILLPLRDIDMAYNRYTTNLLSYTSRTHRPRCISNLATALVNACSSFFALLPTFRRSAAGHGRVLEISFLKSKMIDLESELRKLVKAMLKVDTLIELYDKKFSRAVLILNNFKVEESVNAERQMESIQRNSAIFLLLRNQSETAVLFNSLWQDLKKMRFEKAGEMLRFFVAVNRCMKGGNTMHSEGKEALSELSDRASTSSDRCENVKFNVECNKTFTPVNVHDQVGKSSDSNLIVASRNTHNPEIIMCDTDAVIHESLFVLQGISGNLICINHTAEEIEFTLPIKRSLGEQLKMLSVYGFLYLKLKRFCDAYLDPSTGKSFLSAFAVSVDKFLAQYYQVIAELEVEWFSKLSEKRESSGRQLGLLSEEIFVKLWPFKSTMLELSEIVATAAELSSGNFLSSLYEKVYCGDSAVANAIVDALSTVCCKLKRMITSWMYEGVIEDHGEEFFIYQQKETANSSSSLWNMSYQIRHSCIPDFFSPYLVKKILITGKSVIFLQNACCESLDIPSVRSQRRLFEEMDPSWMFLIEKYVVVSSCIKKTYKEVSRVLLNLLSSKFNVEFHLKALKNYVLLSRGDFVSCMLENFHEELDNPNSVLRMDALTFALENALRDCATKFDITHEIIDKVDIEFLHPIQLDNYWDTIIITYRIVPEISAIFNDKTKPIYRLLFNFIWRLRRMDFVLHSYGLNCISFSKGLKIVPEFYNLWQKFSLMNNELSNFVRNVQHYFFFQVLENAWRKFISGLHSAVDLDDVINEHDAFLNQLVDNMFLSEKHANVMLHLRTLLDFVFDFQKLYGEFISLMEDEIENREEQQLTTRPEEEVPKTGKLSISKEQELKQQVYKKTMLEDLNSKFCTPLTLFRDGYRMAVSQLLIVLANGKDDLLRQFSFQIDFSQWYYNQNENVRNSILRCNI</sequence>
<dbReference type="AlphaFoldDB" id="A0A0V1K2W2"/>
<dbReference type="Gene3D" id="1.20.120.1900">
    <property type="entry name" value="Gamma-tubulin complex, C-terminal domain"/>
    <property type="match status" value="1"/>
</dbReference>
<dbReference type="InterPro" id="IPR007259">
    <property type="entry name" value="GCP"/>
</dbReference>
<dbReference type="GO" id="GO:0051321">
    <property type="term" value="P:meiotic cell cycle"/>
    <property type="evidence" value="ECO:0007669"/>
    <property type="project" value="TreeGrafter"/>
</dbReference>
<keyword evidence="5" id="KW-0206">Cytoskeleton</keyword>
<comment type="caution">
    <text evidence="8">The sequence shown here is derived from an EMBL/GenBank/DDBJ whole genome shotgun (WGS) entry which is preliminary data.</text>
</comment>
<dbReference type="InterPro" id="IPR041470">
    <property type="entry name" value="GCP_N"/>
</dbReference>
<evidence type="ECO:0000256" key="2">
    <source>
        <dbReference type="ARBA" id="ARBA00010337"/>
    </source>
</evidence>
<dbReference type="PANTHER" id="PTHR19302">
    <property type="entry name" value="GAMMA TUBULIN COMPLEX PROTEIN"/>
    <property type="match status" value="1"/>
</dbReference>
<comment type="similarity">
    <text evidence="2">Belongs to the TUBGCP family.</text>
</comment>
<evidence type="ECO:0000256" key="1">
    <source>
        <dbReference type="ARBA" id="ARBA00004245"/>
    </source>
</evidence>
<dbReference type="GO" id="GO:0005874">
    <property type="term" value="C:microtubule"/>
    <property type="evidence" value="ECO:0007669"/>
    <property type="project" value="UniProtKB-KW"/>
</dbReference>
<evidence type="ECO:0000313" key="9">
    <source>
        <dbReference type="Proteomes" id="UP000054826"/>
    </source>
</evidence>
<accession>A0A0V1K2W2</accession>
<gene>
    <name evidence="8" type="primary">Tubgcp3</name>
    <name evidence="8" type="ORF">T4C_2662</name>
</gene>
<evidence type="ECO:0000259" key="6">
    <source>
        <dbReference type="Pfam" id="PF04130"/>
    </source>
</evidence>
<organism evidence="8 9">
    <name type="scientific">Trichinella pseudospiralis</name>
    <name type="common">Parasitic roundworm</name>
    <dbReference type="NCBI Taxonomy" id="6337"/>
    <lineage>
        <taxon>Eukaryota</taxon>
        <taxon>Metazoa</taxon>
        <taxon>Ecdysozoa</taxon>
        <taxon>Nematoda</taxon>
        <taxon>Enoplea</taxon>
        <taxon>Dorylaimia</taxon>
        <taxon>Trichinellida</taxon>
        <taxon>Trichinellidae</taxon>
        <taxon>Trichinella</taxon>
    </lineage>
</organism>
<dbReference type="GO" id="GO:0031122">
    <property type="term" value="P:cytoplasmic microtubule organization"/>
    <property type="evidence" value="ECO:0007669"/>
    <property type="project" value="TreeGrafter"/>
</dbReference>
<dbReference type="InterPro" id="IPR042241">
    <property type="entry name" value="GCP_C_sf"/>
</dbReference>
<dbReference type="PANTHER" id="PTHR19302:SF14">
    <property type="entry name" value="GAMMA-TUBULIN COMPLEX COMPONENT 3"/>
    <property type="match status" value="1"/>
</dbReference>
<keyword evidence="4" id="KW-0493">Microtubule</keyword>
<proteinExistence type="inferred from homology"/>
<dbReference type="Pfam" id="PF04130">
    <property type="entry name" value="GCP_C_terminal"/>
    <property type="match status" value="1"/>
</dbReference>
<comment type="subcellular location">
    <subcellularLocation>
        <location evidence="1">Cytoplasm</location>
        <location evidence="1">Cytoskeleton</location>
    </subcellularLocation>
</comment>
<evidence type="ECO:0000256" key="4">
    <source>
        <dbReference type="ARBA" id="ARBA00022701"/>
    </source>
</evidence>
<dbReference type="GO" id="GO:0000930">
    <property type="term" value="C:gamma-tubulin complex"/>
    <property type="evidence" value="ECO:0007669"/>
    <property type="project" value="TreeGrafter"/>
</dbReference>
<dbReference type="GO" id="GO:0051011">
    <property type="term" value="F:microtubule minus-end binding"/>
    <property type="evidence" value="ECO:0007669"/>
    <property type="project" value="TreeGrafter"/>
</dbReference>
<feature type="domain" description="Gamma tubulin complex component C-terminal" evidence="6">
    <location>
        <begin position="631"/>
        <end position="964"/>
    </location>
</feature>
<dbReference type="GO" id="GO:0007020">
    <property type="term" value="P:microtubule nucleation"/>
    <property type="evidence" value="ECO:0007669"/>
    <property type="project" value="InterPro"/>
</dbReference>
<keyword evidence="3" id="KW-0963">Cytoplasm</keyword>
<reference evidence="8 9" key="1">
    <citation type="submission" date="2015-01" db="EMBL/GenBank/DDBJ databases">
        <title>Evolution of Trichinella species and genotypes.</title>
        <authorList>
            <person name="Korhonen P.K."/>
            <person name="Edoardo P."/>
            <person name="Giuseppe L.R."/>
            <person name="Gasser R.B."/>
        </authorList>
    </citation>
    <scope>NUCLEOTIDE SEQUENCE [LARGE SCALE GENOMIC DNA]</scope>
    <source>
        <strain evidence="8">ISS176</strain>
    </source>
</reference>
<dbReference type="InterPro" id="IPR040457">
    <property type="entry name" value="GCP_C"/>
</dbReference>
<dbReference type="GO" id="GO:0051225">
    <property type="term" value="P:spindle assembly"/>
    <property type="evidence" value="ECO:0007669"/>
    <property type="project" value="TreeGrafter"/>
</dbReference>
<name>A0A0V1K2W2_TRIPS</name>
<dbReference type="Proteomes" id="UP000054826">
    <property type="component" value="Unassembled WGS sequence"/>
</dbReference>
<protein>
    <submittedName>
        <fullName evidence="8">Gamma-tubulin complex component 3</fullName>
    </submittedName>
</protein>
<feature type="domain" description="Gamma tubulin complex component protein N-terminal" evidence="7">
    <location>
        <begin position="323"/>
        <end position="625"/>
    </location>
</feature>
<evidence type="ECO:0000259" key="7">
    <source>
        <dbReference type="Pfam" id="PF17681"/>
    </source>
</evidence>
<evidence type="ECO:0000313" key="8">
    <source>
        <dbReference type="EMBL" id="KRZ41570.1"/>
    </source>
</evidence>
<dbReference type="GO" id="GO:0000922">
    <property type="term" value="C:spindle pole"/>
    <property type="evidence" value="ECO:0007669"/>
    <property type="project" value="InterPro"/>
</dbReference>
<dbReference type="GO" id="GO:0043015">
    <property type="term" value="F:gamma-tubulin binding"/>
    <property type="evidence" value="ECO:0007669"/>
    <property type="project" value="InterPro"/>
</dbReference>